<sequence length="150" mass="17253">MEKIDFDSEFRGLKKSFVLFILSNIALIISSFVIFYEELSYGYGELEQTLVFIFLSIGIFFFASSLVLGIVTFILHFSMTRAFLITGLISLLVSLIGCFFYGFAGYIANEQYNQYGANAMFFIPITLLLELVVFSFYVKINKELRDKIRK</sequence>
<feature type="transmembrane region" description="Helical" evidence="1">
    <location>
        <begin position="119"/>
        <end position="140"/>
    </location>
</feature>
<keyword evidence="1" id="KW-1133">Transmembrane helix</keyword>
<dbReference type="Proteomes" id="UP001209076">
    <property type="component" value="Unassembled WGS sequence"/>
</dbReference>
<feature type="transmembrane region" description="Helical" evidence="1">
    <location>
        <begin position="48"/>
        <end position="75"/>
    </location>
</feature>
<evidence type="ECO:0000256" key="1">
    <source>
        <dbReference type="SAM" id="Phobius"/>
    </source>
</evidence>
<dbReference type="RefSeq" id="WP_262096991.1">
    <property type="nucleotide sequence ID" value="NZ_JAOEGN010000021.1"/>
</dbReference>
<evidence type="ECO:0000313" key="3">
    <source>
        <dbReference type="Proteomes" id="UP001209076"/>
    </source>
</evidence>
<reference evidence="3" key="1">
    <citation type="submission" date="2023-07" db="EMBL/GenBank/DDBJ databases">
        <title>Novel Mycoplasma species identified in domestic and wild animals.</title>
        <authorList>
            <person name="Volokhov D.V."/>
            <person name="Furtak V.A."/>
            <person name="Zagorodnyaya T.A."/>
        </authorList>
    </citation>
    <scope>NUCLEOTIDE SEQUENCE [LARGE SCALE GENOMIC DNA]</scope>
    <source>
        <strain evidence="3">92-19</strain>
    </source>
</reference>
<feature type="transmembrane region" description="Helical" evidence="1">
    <location>
        <begin position="82"/>
        <end position="107"/>
    </location>
</feature>
<name>A0ABT2PXK7_9MOLU</name>
<keyword evidence="3" id="KW-1185">Reference proteome</keyword>
<dbReference type="EMBL" id="JAOEGN010000021">
    <property type="protein sequence ID" value="MCU0105672.1"/>
    <property type="molecule type" value="Genomic_DNA"/>
</dbReference>
<feature type="transmembrane region" description="Helical" evidence="1">
    <location>
        <begin position="17"/>
        <end position="36"/>
    </location>
</feature>
<organism evidence="2 3">
    <name type="scientific">Paracholeplasma vituli</name>
    <dbReference type="NCBI Taxonomy" id="69473"/>
    <lineage>
        <taxon>Bacteria</taxon>
        <taxon>Bacillati</taxon>
        <taxon>Mycoplasmatota</taxon>
        <taxon>Mollicutes</taxon>
        <taxon>Acholeplasmatales</taxon>
        <taxon>Acholeplasmataceae</taxon>
        <taxon>Paracholeplasma</taxon>
    </lineage>
</organism>
<keyword evidence="1" id="KW-0812">Transmembrane</keyword>
<keyword evidence="1" id="KW-0472">Membrane</keyword>
<gene>
    <name evidence="2" type="ORF">N7603_08375</name>
</gene>
<protein>
    <submittedName>
        <fullName evidence="2">Uncharacterized protein</fullName>
    </submittedName>
</protein>
<proteinExistence type="predicted"/>
<evidence type="ECO:0000313" key="2">
    <source>
        <dbReference type="EMBL" id="MCU0105672.1"/>
    </source>
</evidence>
<accession>A0ABT2PXK7</accession>
<comment type="caution">
    <text evidence="2">The sequence shown here is derived from an EMBL/GenBank/DDBJ whole genome shotgun (WGS) entry which is preliminary data.</text>
</comment>